<dbReference type="SMART" id="SM01234">
    <property type="entry name" value="Haemolytic"/>
    <property type="match status" value="1"/>
</dbReference>
<dbReference type="AlphaFoldDB" id="A0A1H9TNK1"/>
<name>A0A1H9TNK1_9LACT</name>
<proteinExistence type="inferred from homology"/>
<reference evidence="2 3" key="1">
    <citation type="submission" date="2016-10" db="EMBL/GenBank/DDBJ databases">
        <authorList>
            <person name="de Groot N.N."/>
        </authorList>
    </citation>
    <scope>NUCLEOTIDE SEQUENCE [LARGE SCALE GENOMIC DNA]</scope>
    <source>
        <strain evidence="2 3">DSM 13760</strain>
    </source>
</reference>
<evidence type="ECO:0000313" key="2">
    <source>
        <dbReference type="EMBL" id="SER98725.1"/>
    </source>
</evidence>
<gene>
    <name evidence="2" type="ORF">SAMN04488559_11521</name>
</gene>
<dbReference type="GO" id="GO:0005886">
    <property type="term" value="C:plasma membrane"/>
    <property type="evidence" value="ECO:0007669"/>
    <property type="project" value="UniProtKB-SubCell"/>
</dbReference>
<dbReference type="Proteomes" id="UP000198948">
    <property type="component" value="Unassembled WGS sequence"/>
</dbReference>
<keyword evidence="1" id="KW-1003">Cell membrane</keyword>
<protein>
    <recommendedName>
        <fullName evidence="1">Putative membrane protein insertion efficiency factor</fullName>
    </recommendedName>
</protein>
<comment type="similarity">
    <text evidence="1">Belongs to the UPF0161 family.</text>
</comment>
<comment type="function">
    <text evidence="1">Could be involved in insertion of integral membrane proteins into the membrane.</text>
</comment>
<keyword evidence="3" id="KW-1185">Reference proteome</keyword>
<organism evidence="2 3">
    <name type="scientific">Isobaculum melis</name>
    <dbReference type="NCBI Taxonomy" id="142588"/>
    <lineage>
        <taxon>Bacteria</taxon>
        <taxon>Bacillati</taxon>
        <taxon>Bacillota</taxon>
        <taxon>Bacilli</taxon>
        <taxon>Lactobacillales</taxon>
        <taxon>Carnobacteriaceae</taxon>
        <taxon>Isobaculum</taxon>
    </lineage>
</organism>
<dbReference type="EMBL" id="FOHA01000015">
    <property type="protein sequence ID" value="SER98725.1"/>
    <property type="molecule type" value="Genomic_DNA"/>
</dbReference>
<accession>A0A1H9TNK1</accession>
<sequence length="82" mass="9576">MKKPLILLVRFYQKFISPLFPPSCRYQPTCSEYMIVSIQRFGAIKGTGMGIWRILRCNPFVKGGHDPVPEKKEHKHHCHKSH</sequence>
<dbReference type="Pfam" id="PF01809">
    <property type="entry name" value="YidD"/>
    <property type="match status" value="1"/>
</dbReference>
<dbReference type="InterPro" id="IPR002696">
    <property type="entry name" value="Membr_insert_effic_factor_YidD"/>
</dbReference>
<evidence type="ECO:0000256" key="1">
    <source>
        <dbReference type="HAMAP-Rule" id="MF_00386"/>
    </source>
</evidence>
<dbReference type="OrthoDB" id="9801753at2"/>
<dbReference type="STRING" id="142588.SAMN04488559_11521"/>
<keyword evidence="1" id="KW-0472">Membrane</keyword>
<dbReference type="NCBIfam" id="TIGR00278">
    <property type="entry name" value="membrane protein insertion efficiency factor YidD"/>
    <property type="match status" value="1"/>
</dbReference>
<dbReference type="PANTHER" id="PTHR33383:SF1">
    <property type="entry name" value="MEMBRANE PROTEIN INSERTION EFFICIENCY FACTOR-RELATED"/>
    <property type="match status" value="1"/>
</dbReference>
<dbReference type="HAMAP" id="MF_00386">
    <property type="entry name" value="UPF0161_YidD"/>
    <property type="match status" value="1"/>
</dbReference>
<dbReference type="RefSeq" id="WP_092653167.1">
    <property type="nucleotide sequence ID" value="NZ_FOHA01000015.1"/>
</dbReference>
<evidence type="ECO:0000313" key="3">
    <source>
        <dbReference type="Proteomes" id="UP000198948"/>
    </source>
</evidence>
<dbReference type="PANTHER" id="PTHR33383">
    <property type="entry name" value="MEMBRANE PROTEIN INSERTION EFFICIENCY FACTOR-RELATED"/>
    <property type="match status" value="1"/>
</dbReference>
<comment type="subcellular location">
    <subcellularLocation>
        <location evidence="1">Cell membrane</location>
        <topology evidence="1">Peripheral membrane protein</topology>
        <orientation evidence="1">Cytoplasmic side</orientation>
    </subcellularLocation>
</comment>